<keyword evidence="7" id="KW-0175">Coiled coil</keyword>
<name>A0A7R9BTI4_9CRUS</name>
<dbReference type="GO" id="GO:0006751">
    <property type="term" value="P:glutathione catabolic process"/>
    <property type="evidence" value="ECO:0007669"/>
    <property type="project" value="InterPro"/>
</dbReference>
<dbReference type="CDD" id="cd06661">
    <property type="entry name" value="GGCT_like"/>
    <property type="match status" value="1"/>
</dbReference>
<organism evidence="8">
    <name type="scientific">Notodromas monacha</name>
    <dbReference type="NCBI Taxonomy" id="399045"/>
    <lineage>
        <taxon>Eukaryota</taxon>
        <taxon>Metazoa</taxon>
        <taxon>Ecdysozoa</taxon>
        <taxon>Arthropoda</taxon>
        <taxon>Crustacea</taxon>
        <taxon>Oligostraca</taxon>
        <taxon>Ostracoda</taxon>
        <taxon>Podocopa</taxon>
        <taxon>Podocopida</taxon>
        <taxon>Cypridocopina</taxon>
        <taxon>Cypridoidea</taxon>
        <taxon>Cyprididae</taxon>
        <taxon>Notodromas</taxon>
    </lineage>
</organism>
<evidence type="ECO:0000256" key="4">
    <source>
        <dbReference type="ARBA" id="ARBA00043195"/>
    </source>
</evidence>
<comment type="similarity">
    <text evidence="1">Belongs to the gamma-glutamylcyclotransferase family. ChaC subfamily.</text>
</comment>
<protein>
    <recommendedName>
        <fullName evidence="2">glutathione-specific gamma-glutamylcyclotransferase</fullName>
        <ecNumber evidence="2">4.3.2.7</ecNumber>
    </recommendedName>
    <alternativeName>
        <fullName evidence="4">Cation transport regulator-like protein 2</fullName>
    </alternativeName>
</protein>
<evidence type="ECO:0000313" key="9">
    <source>
        <dbReference type="Proteomes" id="UP000678499"/>
    </source>
</evidence>
<gene>
    <name evidence="8" type="ORF">NMOB1V02_LOCUS7916</name>
</gene>
<dbReference type="InterPro" id="IPR006840">
    <property type="entry name" value="ChaC"/>
</dbReference>
<dbReference type="InterPro" id="IPR036568">
    <property type="entry name" value="GGCT-like_sf"/>
</dbReference>
<feature type="coiled-coil region" evidence="7">
    <location>
        <begin position="209"/>
        <end position="238"/>
    </location>
</feature>
<dbReference type="PANTHER" id="PTHR12192">
    <property type="entry name" value="CATION TRANSPORT PROTEIN CHAC-RELATED"/>
    <property type="match status" value="1"/>
</dbReference>
<sequence>MGGAVWIFGYGSLVWKTDFPYEKRLVGYVTGYLRRFWQASVDHRGTHEKPGRVVTLVPSEDKDARVWGAAYLIEEGKEEETWANLGIREITYGPVKSATFYPKDANSDARGIFVHVYIAPSEGPLFLGPTCPKVAAQQIISSCGPSGKNLEYFQRLIAFLRDECPPGSLDQHVIEIQHVIDDILPGNKSSYFQEKAYKEWKDAADLAYKSEQEKQREKAKLDALAKKQEEERKKINCKKAFEAWKAEKAVKQKKPVPSSGTENLNIPEDNVMDSEELGQLKRVDANPEKAFTVWLSKKNRQRAEHIKRTRIRQAKLERTARNQYNLAKDAYHAWILSLDFREEMDQEVEEKMQELALERPPWVP</sequence>
<evidence type="ECO:0000256" key="1">
    <source>
        <dbReference type="ARBA" id="ARBA00009662"/>
    </source>
</evidence>
<proteinExistence type="inferred from homology"/>
<dbReference type="Gene3D" id="3.10.490.10">
    <property type="entry name" value="Gamma-glutamyl cyclotransferase-like"/>
    <property type="match status" value="1"/>
</dbReference>
<dbReference type="GO" id="GO:0005737">
    <property type="term" value="C:cytoplasm"/>
    <property type="evidence" value="ECO:0007669"/>
    <property type="project" value="TreeGrafter"/>
</dbReference>
<dbReference type="Pfam" id="PF04752">
    <property type="entry name" value="ChaC"/>
    <property type="match status" value="1"/>
</dbReference>
<dbReference type="GO" id="GO:0061928">
    <property type="term" value="F:glutathione specific gamma-glutamylcyclotransferase activity"/>
    <property type="evidence" value="ECO:0007669"/>
    <property type="project" value="UniProtKB-EC"/>
</dbReference>
<dbReference type="AlphaFoldDB" id="A0A7R9BTI4"/>
<dbReference type="Proteomes" id="UP000678499">
    <property type="component" value="Unassembled WGS sequence"/>
</dbReference>
<dbReference type="SUPFAM" id="SSF110857">
    <property type="entry name" value="Gamma-glutamyl cyclotransferase-like"/>
    <property type="match status" value="1"/>
</dbReference>
<keyword evidence="3" id="KW-0456">Lyase</keyword>
<reference evidence="8" key="1">
    <citation type="submission" date="2020-11" db="EMBL/GenBank/DDBJ databases">
        <authorList>
            <person name="Tran Van P."/>
        </authorList>
    </citation>
    <scope>NUCLEOTIDE SEQUENCE</scope>
</reference>
<comment type="function">
    <text evidence="5">Catalyzes the cleavage of glutathione into 5-oxo-L-proline and a Cys-Gly dipeptide. Acts specifically on glutathione, but not on other gamma-glutamyl peptides.</text>
</comment>
<evidence type="ECO:0000256" key="5">
    <source>
        <dbReference type="ARBA" id="ARBA00045227"/>
    </source>
</evidence>
<dbReference type="EMBL" id="CAJPEX010002041">
    <property type="protein sequence ID" value="CAG0920406.1"/>
    <property type="molecule type" value="Genomic_DNA"/>
</dbReference>
<dbReference type="InterPro" id="IPR013024">
    <property type="entry name" value="GGCT-like"/>
</dbReference>
<dbReference type="EC" id="4.3.2.7" evidence="2"/>
<dbReference type="EMBL" id="OA884078">
    <property type="protein sequence ID" value="CAD7280254.1"/>
    <property type="molecule type" value="Genomic_DNA"/>
</dbReference>
<evidence type="ECO:0000313" key="8">
    <source>
        <dbReference type="EMBL" id="CAD7280254.1"/>
    </source>
</evidence>
<keyword evidence="9" id="KW-1185">Reference proteome</keyword>
<dbReference type="OrthoDB" id="1933483at2759"/>
<evidence type="ECO:0000256" key="3">
    <source>
        <dbReference type="ARBA" id="ARBA00023239"/>
    </source>
</evidence>
<dbReference type="PANTHER" id="PTHR12192:SF2">
    <property type="entry name" value="GLUTATHIONE-SPECIFIC GAMMA-GLUTAMYLCYCLOTRANSFERASE 2"/>
    <property type="match status" value="1"/>
</dbReference>
<evidence type="ECO:0000256" key="7">
    <source>
        <dbReference type="SAM" id="Coils"/>
    </source>
</evidence>
<comment type="catalytic activity">
    <reaction evidence="6">
        <text>glutathione = L-cysteinylglycine + 5-oxo-L-proline</text>
        <dbReference type="Rhea" id="RHEA:47724"/>
        <dbReference type="ChEBI" id="CHEBI:57925"/>
        <dbReference type="ChEBI" id="CHEBI:58402"/>
        <dbReference type="ChEBI" id="CHEBI:61694"/>
        <dbReference type="EC" id="4.3.2.7"/>
    </reaction>
</comment>
<evidence type="ECO:0000256" key="2">
    <source>
        <dbReference type="ARBA" id="ARBA00012344"/>
    </source>
</evidence>
<accession>A0A7R9BTI4</accession>
<evidence type="ECO:0000256" key="6">
    <source>
        <dbReference type="ARBA" id="ARBA00048073"/>
    </source>
</evidence>